<organism evidence="2 3">
    <name type="scientific">Pyricularia grisea</name>
    <name type="common">Crabgrass-specific blast fungus</name>
    <name type="synonym">Magnaporthe grisea</name>
    <dbReference type="NCBI Taxonomy" id="148305"/>
    <lineage>
        <taxon>Eukaryota</taxon>
        <taxon>Fungi</taxon>
        <taxon>Dikarya</taxon>
        <taxon>Ascomycota</taxon>
        <taxon>Pezizomycotina</taxon>
        <taxon>Sordariomycetes</taxon>
        <taxon>Sordariomycetidae</taxon>
        <taxon>Magnaporthales</taxon>
        <taxon>Pyriculariaceae</taxon>
        <taxon>Pyricularia</taxon>
    </lineage>
</organism>
<dbReference type="Proteomes" id="UP000515153">
    <property type="component" value="Chromosome I"/>
</dbReference>
<feature type="region of interest" description="Disordered" evidence="1">
    <location>
        <begin position="132"/>
        <end position="265"/>
    </location>
</feature>
<reference evidence="3" key="3">
    <citation type="submission" date="2025-08" db="UniProtKB">
        <authorList>
            <consortium name="RefSeq"/>
        </authorList>
    </citation>
    <scope>IDENTIFICATION</scope>
    <source>
        <strain evidence="3">NI907</strain>
    </source>
</reference>
<reference evidence="2 3" key="1">
    <citation type="journal article" date="2019" name="Mol. Biol. Evol.">
        <title>Blast fungal genomes show frequent chromosomal changes, gene gains and losses, and effector gene turnover.</title>
        <authorList>
            <person name="Gomez Luciano L.B."/>
            <person name="Jason Tsai I."/>
            <person name="Chuma I."/>
            <person name="Tosa Y."/>
            <person name="Chen Y.H."/>
            <person name="Li J.Y."/>
            <person name="Li M.Y."/>
            <person name="Jade Lu M.Y."/>
            <person name="Nakayashiki H."/>
            <person name="Li W.H."/>
        </authorList>
    </citation>
    <scope>NUCLEOTIDE SEQUENCE [LARGE SCALE GENOMIC DNA]</scope>
    <source>
        <strain evidence="2 3">NI907</strain>
    </source>
</reference>
<dbReference type="GeneID" id="41960921"/>
<keyword evidence="2" id="KW-1185">Reference proteome</keyword>
<name>A0A6P8B655_PYRGI</name>
<feature type="compositionally biased region" description="Basic residues" evidence="1">
    <location>
        <begin position="168"/>
        <end position="184"/>
    </location>
</feature>
<accession>A0A6P8B655</accession>
<evidence type="ECO:0000313" key="2">
    <source>
        <dbReference type="Proteomes" id="UP000515153"/>
    </source>
</evidence>
<evidence type="ECO:0000256" key="1">
    <source>
        <dbReference type="SAM" id="MobiDB-lite"/>
    </source>
</evidence>
<gene>
    <name evidence="3" type="ORF">PgNI_05983</name>
</gene>
<dbReference type="AlphaFoldDB" id="A0A6P8B655"/>
<reference evidence="3" key="2">
    <citation type="submission" date="2019-10" db="EMBL/GenBank/DDBJ databases">
        <authorList>
            <consortium name="NCBI Genome Project"/>
        </authorList>
    </citation>
    <scope>NUCLEOTIDE SEQUENCE</scope>
    <source>
        <strain evidence="3">NI907</strain>
    </source>
</reference>
<dbReference type="RefSeq" id="XP_030982721.1">
    <property type="nucleotide sequence ID" value="XM_031126012.1"/>
</dbReference>
<proteinExistence type="predicted"/>
<protein>
    <submittedName>
        <fullName evidence="3">Uncharacterized protein</fullName>
    </submittedName>
</protein>
<dbReference type="OrthoDB" id="5226911at2759"/>
<feature type="compositionally biased region" description="Basic and acidic residues" evidence="1">
    <location>
        <begin position="155"/>
        <end position="167"/>
    </location>
</feature>
<feature type="compositionally biased region" description="Polar residues" evidence="1">
    <location>
        <begin position="132"/>
        <end position="142"/>
    </location>
</feature>
<dbReference type="KEGG" id="pgri:PgNI_05983"/>
<sequence length="289" mass="32664">MGFGEGVAKLLDTYTNCLRLLKVFKKQHGSDPDDASSLLRSSIRSDRSQIRRAYSSRLSENGKRLEKGDGRSRGLIRKTLKKLNAAITGLMHSSKDQQPFLDYESLQRLSNSSRVDAVSAIDQLSQRLGNATSRNSLVSPTSVGDLRRFSTTSSDESKHKLSKDKQQKSSKTRVRPQVKDHRRSGSGSTSRSKSRPRYRSKERCSQNKRHSGTSVASRQDRLSMMSSSTDSTKLGEIPERRRLRKENTISNDSDSSGCYPAHVRPTYPLKPYPSLEPRSRTIWRLFARR</sequence>
<evidence type="ECO:0000313" key="3">
    <source>
        <dbReference type="RefSeq" id="XP_030982721.1"/>
    </source>
</evidence>